<name>A0ACB9MAT3_9MYRT</name>
<keyword evidence="2" id="KW-1185">Reference proteome</keyword>
<dbReference type="Proteomes" id="UP001057402">
    <property type="component" value="Chromosome 10"/>
</dbReference>
<evidence type="ECO:0000313" key="2">
    <source>
        <dbReference type="Proteomes" id="UP001057402"/>
    </source>
</evidence>
<evidence type="ECO:0000313" key="1">
    <source>
        <dbReference type="EMBL" id="KAI4320509.1"/>
    </source>
</evidence>
<dbReference type="EMBL" id="CM042889">
    <property type="protein sequence ID" value="KAI4320509.1"/>
    <property type="molecule type" value="Genomic_DNA"/>
</dbReference>
<reference evidence="2" key="1">
    <citation type="journal article" date="2023" name="Front. Plant Sci.">
        <title>Chromosomal-level genome assembly of Melastoma candidum provides insights into trichome evolution.</title>
        <authorList>
            <person name="Zhong Y."/>
            <person name="Wu W."/>
            <person name="Sun C."/>
            <person name="Zou P."/>
            <person name="Liu Y."/>
            <person name="Dai S."/>
            <person name="Zhou R."/>
        </authorList>
    </citation>
    <scope>NUCLEOTIDE SEQUENCE [LARGE SCALE GENOMIC DNA]</scope>
</reference>
<accession>A0ACB9MAT3</accession>
<gene>
    <name evidence="1" type="ORF">MLD38_033983</name>
</gene>
<proteinExistence type="predicted"/>
<organism evidence="1 2">
    <name type="scientific">Melastoma candidum</name>
    <dbReference type="NCBI Taxonomy" id="119954"/>
    <lineage>
        <taxon>Eukaryota</taxon>
        <taxon>Viridiplantae</taxon>
        <taxon>Streptophyta</taxon>
        <taxon>Embryophyta</taxon>
        <taxon>Tracheophyta</taxon>
        <taxon>Spermatophyta</taxon>
        <taxon>Magnoliopsida</taxon>
        <taxon>eudicotyledons</taxon>
        <taxon>Gunneridae</taxon>
        <taxon>Pentapetalae</taxon>
        <taxon>rosids</taxon>
        <taxon>malvids</taxon>
        <taxon>Myrtales</taxon>
        <taxon>Melastomataceae</taxon>
        <taxon>Melastomatoideae</taxon>
        <taxon>Melastomateae</taxon>
        <taxon>Melastoma</taxon>
    </lineage>
</organism>
<protein>
    <submittedName>
        <fullName evidence="1">Uncharacterized protein</fullName>
    </submittedName>
</protein>
<sequence>MQIQTKLETWSDSVIFVVGILLLSRPHPYGGPKSKKKKNAPPPPTKVKGHSSLVPWPCFMASPFPPCYFCPLFDKPVSFWEFLFIFRDDDEGRFPPTVISIIAGVLLPLMEDFVPFWQ</sequence>
<comment type="caution">
    <text evidence="1">The sequence shown here is derived from an EMBL/GenBank/DDBJ whole genome shotgun (WGS) entry which is preliminary data.</text>
</comment>